<reference evidence="1 2" key="1">
    <citation type="submission" date="2014-03" db="EMBL/GenBank/DDBJ databases">
        <title>Draft Genome of Photorhabdus luminescens BA1, an Egyptian Isolate.</title>
        <authorList>
            <person name="Ghazal S."/>
            <person name="Hurst S.G.IV."/>
            <person name="Morris K."/>
            <person name="Thomas K."/>
            <person name="Tisa L.S."/>
        </authorList>
    </citation>
    <scope>NUCLEOTIDE SEQUENCE [LARGE SCALE GENOMIC DNA]</scope>
    <source>
        <strain evidence="1 2">BA1</strain>
    </source>
</reference>
<dbReference type="Proteomes" id="UP000023464">
    <property type="component" value="Unassembled WGS sequence"/>
</dbReference>
<comment type="caution">
    <text evidence="1">The sequence shown here is derived from an EMBL/GenBank/DDBJ whole genome shotgun (WGS) entry which is preliminary data.</text>
</comment>
<organism evidence="1 2">
    <name type="scientific">Photorhabdus aegyptia</name>
    <dbReference type="NCBI Taxonomy" id="2805098"/>
    <lineage>
        <taxon>Bacteria</taxon>
        <taxon>Pseudomonadati</taxon>
        <taxon>Pseudomonadota</taxon>
        <taxon>Gammaproteobacteria</taxon>
        <taxon>Enterobacterales</taxon>
        <taxon>Morganellaceae</taxon>
        <taxon>Photorhabdus</taxon>
    </lineage>
</organism>
<gene>
    <name evidence="1" type="ORF">BA1DRAFT_00962</name>
</gene>
<evidence type="ECO:0000313" key="2">
    <source>
        <dbReference type="Proteomes" id="UP000023464"/>
    </source>
</evidence>
<dbReference type="AlphaFoldDB" id="A0A022PLU0"/>
<dbReference type="InterPro" id="IPR013785">
    <property type="entry name" value="Aldolase_TIM"/>
</dbReference>
<name>A0A022PLU0_9GAMM</name>
<dbReference type="PATRIC" id="fig|1393736.3.peg.993"/>
<dbReference type="SUPFAM" id="SSF51569">
    <property type="entry name" value="Aldolase"/>
    <property type="match status" value="1"/>
</dbReference>
<evidence type="ECO:0000313" key="1">
    <source>
        <dbReference type="EMBL" id="EYU16479.1"/>
    </source>
</evidence>
<sequence length="367" mass="40956">MSAIEISPLIPYFSRRINSESLYRISPKRMAQAIDVSIDLGEEECNPTKGIPGYFAYGWRSAANRIIHANTLGVEYISLRFISSANRNNNIEAGLILFEETLQNILASIGSVPVKMIVDPFGLALTEDGQWGVRDNNGNFDKEQTHNLLEKVGFILSRNHVHGVVTLGRLPEEVMLTKKGISKAGDYTKIYSFSQNSETSTAYVYLDAVGHNTGQKIMPGNVKEMDLWALLDIWHGTDVSVIKPMESFHLMSSLRYLIENETAREQFLNSPDVKDMAQKNAFVAKSLAEMNASPLELSLKCSRIKMAGYTVSGTTYMLALLAHEKGPEMARARMEEMWITALGVMDEQCECLIDRNVVKYLEGSILA</sequence>
<keyword evidence="2" id="KW-1185">Reference proteome</keyword>
<dbReference type="RefSeq" id="WP_036776576.1">
    <property type="nucleotide sequence ID" value="NZ_CAWLTM010000105.1"/>
</dbReference>
<proteinExistence type="predicted"/>
<accession>A0A022PLU0</accession>
<dbReference type="Gene3D" id="3.20.20.70">
    <property type="entry name" value="Aldolase class I"/>
    <property type="match status" value="1"/>
</dbReference>
<protein>
    <recommendedName>
        <fullName evidence="3">Porphobilinogen synthase</fullName>
    </recommendedName>
</protein>
<evidence type="ECO:0008006" key="3">
    <source>
        <dbReference type="Google" id="ProtNLM"/>
    </source>
</evidence>
<dbReference type="EMBL" id="JFGV01000010">
    <property type="protein sequence ID" value="EYU16479.1"/>
    <property type="molecule type" value="Genomic_DNA"/>
</dbReference>